<evidence type="ECO:0000313" key="1">
    <source>
        <dbReference type="EMBL" id="KAJ0181209.1"/>
    </source>
</evidence>
<dbReference type="EMBL" id="CM034391">
    <property type="protein sequence ID" value="KAJ0181209.1"/>
    <property type="molecule type" value="Genomic_DNA"/>
</dbReference>
<proteinExistence type="predicted"/>
<accession>A0ACC1DBT2</accession>
<organism evidence="1 2">
    <name type="scientific">Dendrolimus kikuchii</name>
    <dbReference type="NCBI Taxonomy" id="765133"/>
    <lineage>
        <taxon>Eukaryota</taxon>
        <taxon>Metazoa</taxon>
        <taxon>Ecdysozoa</taxon>
        <taxon>Arthropoda</taxon>
        <taxon>Hexapoda</taxon>
        <taxon>Insecta</taxon>
        <taxon>Pterygota</taxon>
        <taxon>Neoptera</taxon>
        <taxon>Endopterygota</taxon>
        <taxon>Lepidoptera</taxon>
        <taxon>Glossata</taxon>
        <taxon>Ditrysia</taxon>
        <taxon>Bombycoidea</taxon>
        <taxon>Lasiocampidae</taxon>
        <taxon>Dendrolimus</taxon>
    </lineage>
</organism>
<gene>
    <name evidence="1" type="ORF">K1T71_003294</name>
</gene>
<name>A0ACC1DBT2_9NEOP</name>
<keyword evidence="2" id="KW-1185">Reference proteome</keyword>
<evidence type="ECO:0000313" key="2">
    <source>
        <dbReference type="Proteomes" id="UP000824533"/>
    </source>
</evidence>
<sequence>MVSSHKMKLKKWKHKLKLNNFLNGSLNSKNESTPVYVSTPPGIPNSEKNVDALETNEQISKDQRTDWNLVGELRVRILEARGLNSKRNIYCTLGLDDVKIQSSYAICKSKVWWDKEYHQLNIYDVTSTLELQVFGAGIITDGLLGQVSIPLLRIRNGKARWYGLKDSSKKNYARGSSPRIQLEMSLVWSPPKASLKLFRPKAINRAKAGMSNIALVHKNIEFIKDSFLVIQEINELFKSLFEWNNVELSFIALLIWLLFWYYFQLWTAPLFLLLPFLYFWIFDRTQQEFSVMRKYCSVNESSETTGEITDSKGLVYFTSGLLETASYITEATEYIASAAERFYNLASFKVPFLSYFTMMLLVVMSIAFYCVPFNYLMMSLGIYKFTRKYLNPQRVLNNDLLDFISHIPDNEILKEWKELKVPEADVEVQSESPMKKLQ</sequence>
<comment type="caution">
    <text evidence="1">The sequence shown here is derived from an EMBL/GenBank/DDBJ whole genome shotgun (WGS) entry which is preliminary data.</text>
</comment>
<protein>
    <submittedName>
        <fullName evidence="1">Uncharacterized protein</fullName>
    </submittedName>
</protein>
<reference evidence="1 2" key="1">
    <citation type="journal article" date="2021" name="Front. Genet.">
        <title>Chromosome-Level Genome Assembly Reveals Significant Gene Expansion in the Toll and IMD Signaling Pathways of Dendrolimus kikuchii.</title>
        <authorList>
            <person name="Zhou J."/>
            <person name="Wu P."/>
            <person name="Xiong Z."/>
            <person name="Liu N."/>
            <person name="Zhao N."/>
            <person name="Ji M."/>
            <person name="Qiu Y."/>
            <person name="Yang B."/>
        </authorList>
    </citation>
    <scope>NUCLEOTIDE SEQUENCE [LARGE SCALE GENOMIC DNA]</scope>
    <source>
        <strain evidence="1">Ann1</strain>
    </source>
</reference>
<dbReference type="Proteomes" id="UP000824533">
    <property type="component" value="Linkage Group LG05"/>
</dbReference>